<dbReference type="SUPFAM" id="SSF48179">
    <property type="entry name" value="6-phosphogluconate dehydrogenase C-terminal domain-like"/>
    <property type="match status" value="1"/>
</dbReference>
<dbReference type="InterPro" id="IPR013118">
    <property type="entry name" value="Mannitol_DH_C"/>
</dbReference>
<name>A0A1U9KPT1_9PROT</name>
<dbReference type="Gene3D" id="1.10.1040.10">
    <property type="entry name" value="N-(1-d-carboxylethyl)-l-norvaline Dehydrogenase, domain 2"/>
    <property type="match status" value="1"/>
</dbReference>
<proteinExistence type="predicted"/>
<evidence type="ECO:0000256" key="1">
    <source>
        <dbReference type="ARBA" id="ARBA00023002"/>
    </source>
</evidence>
<dbReference type="PRINTS" id="PR00084">
    <property type="entry name" value="MTLDHDRGNASE"/>
</dbReference>
<dbReference type="STRING" id="320497.A0U93_07160"/>
<dbReference type="Proteomes" id="UP000188604">
    <property type="component" value="Chromosome"/>
</dbReference>
<dbReference type="SUPFAM" id="SSF51735">
    <property type="entry name" value="NAD(P)-binding Rossmann-fold domains"/>
    <property type="match status" value="1"/>
</dbReference>
<dbReference type="InterPro" id="IPR050988">
    <property type="entry name" value="Mannitol_DH/Oxidoreductase"/>
</dbReference>
<accession>A0A1U9KPT1</accession>
<dbReference type="Gene3D" id="3.40.50.720">
    <property type="entry name" value="NAD(P)-binding Rossmann-like Domain"/>
    <property type="match status" value="1"/>
</dbReference>
<keyword evidence="6" id="KW-1185">Reference proteome</keyword>
<dbReference type="PANTHER" id="PTHR43362:SF1">
    <property type="entry name" value="MANNITOL DEHYDROGENASE 2-RELATED"/>
    <property type="match status" value="1"/>
</dbReference>
<dbReference type="Pfam" id="PF01232">
    <property type="entry name" value="Mannitol_dh"/>
    <property type="match status" value="1"/>
</dbReference>
<sequence>MQRNYLARPASFANARSALRDRNFMIWESQEAARNDVQAERPPFPTTPSATMRTGATGLTMIDLRSDTLADLPAQTQRFAYDRQAVRPGIVHLSVGNFHRAHQAWYLDRLLAKPGNEGWGICGVGLMDDANERLKKDIFPAQDNLYTLTRYAADGSSTHQVIGSMVEYLFAPGDPEAVLARMADPATRIVSLTITEGGYNHDPATGTYRLHAPMTQAELAEPARPRSAFGYIVEALRRRRDSGTPPFTVMSCDNLRDNGVISRSAVISHAMALDADLADWIEQNVTFPTSMVDRITPVVHKEDAERVNAECGVHDRLPVISEDFAQWVIEDRFCNGRPPLESVGAQVVADVHPYELAKVRMLNASHSMLAYPGQLAGLETVKDAIDHPLIHRLVFDFMTHDVLPILHAPDGMNLETYRDQIIARFSNPKVGDRLSRITGDGRSKLPTFLLPTLATVAERGGDIRRMAFVVACFLRYCGGRDDLGRDFEPFEPHLTDDRRALTGDPVKALTTLPMFGDMGLTPSSVIVEMTAIYAHAIAAQGTLTVLEEVLRVASHVM</sequence>
<dbReference type="InterPro" id="IPR008927">
    <property type="entry name" value="6-PGluconate_DH-like_C_sf"/>
</dbReference>
<organism evidence="5 6">
    <name type="scientific">Neoasaia chiangmaiensis</name>
    <dbReference type="NCBI Taxonomy" id="320497"/>
    <lineage>
        <taxon>Bacteria</taxon>
        <taxon>Pseudomonadati</taxon>
        <taxon>Pseudomonadota</taxon>
        <taxon>Alphaproteobacteria</taxon>
        <taxon>Acetobacterales</taxon>
        <taxon>Acetobacteraceae</taxon>
        <taxon>Neoasaia</taxon>
    </lineage>
</organism>
<dbReference type="RefSeq" id="WP_169852711.1">
    <property type="nucleotide sequence ID" value="NZ_BJXS01000002.1"/>
</dbReference>
<dbReference type="EMBL" id="CP014691">
    <property type="protein sequence ID" value="AQS87749.1"/>
    <property type="molecule type" value="Genomic_DNA"/>
</dbReference>
<dbReference type="InterPro" id="IPR023027">
    <property type="entry name" value="Mannitol_DH_CS"/>
</dbReference>
<evidence type="ECO:0000313" key="5">
    <source>
        <dbReference type="EMBL" id="AQS87749.1"/>
    </source>
</evidence>
<evidence type="ECO:0000256" key="2">
    <source>
        <dbReference type="ARBA" id="ARBA00023027"/>
    </source>
</evidence>
<protein>
    <submittedName>
        <fullName evidence="5">Uncharacterized protein</fullName>
    </submittedName>
</protein>
<dbReference type="AlphaFoldDB" id="A0A1U9KPT1"/>
<dbReference type="Pfam" id="PF08125">
    <property type="entry name" value="Mannitol_dh_C"/>
    <property type="match status" value="1"/>
</dbReference>
<feature type="domain" description="Mannitol dehydrogenase N-terminal" evidence="3">
    <location>
        <begin position="89"/>
        <end position="341"/>
    </location>
</feature>
<keyword evidence="2" id="KW-0520">NAD</keyword>
<reference evidence="5 6" key="1">
    <citation type="submission" date="2016-03" db="EMBL/GenBank/DDBJ databases">
        <title>Acetic acid bacteria sequencing.</title>
        <authorList>
            <person name="Brandt J."/>
            <person name="Jakob F."/>
            <person name="Vogel R.F."/>
        </authorList>
    </citation>
    <scope>NUCLEOTIDE SEQUENCE [LARGE SCALE GENOMIC DNA]</scope>
    <source>
        <strain evidence="5 6">NBRC 101099</strain>
    </source>
</reference>
<dbReference type="InterPro" id="IPR036291">
    <property type="entry name" value="NAD(P)-bd_dom_sf"/>
</dbReference>
<evidence type="ECO:0000259" key="3">
    <source>
        <dbReference type="Pfam" id="PF01232"/>
    </source>
</evidence>
<keyword evidence="1" id="KW-0560">Oxidoreductase</keyword>
<dbReference type="GO" id="GO:0016616">
    <property type="term" value="F:oxidoreductase activity, acting on the CH-OH group of donors, NAD or NADP as acceptor"/>
    <property type="evidence" value="ECO:0007669"/>
    <property type="project" value="TreeGrafter"/>
</dbReference>
<feature type="domain" description="Mannitol dehydrogenase C-terminal" evidence="4">
    <location>
        <begin position="350"/>
        <end position="522"/>
    </location>
</feature>
<dbReference type="PANTHER" id="PTHR43362">
    <property type="entry name" value="MANNITOL DEHYDROGENASE DSF1-RELATED"/>
    <property type="match status" value="1"/>
</dbReference>
<dbReference type="InterPro" id="IPR000669">
    <property type="entry name" value="Mannitol_DH"/>
</dbReference>
<dbReference type="KEGG" id="nch:A0U93_07160"/>
<evidence type="ECO:0000313" key="6">
    <source>
        <dbReference type="Proteomes" id="UP000188604"/>
    </source>
</evidence>
<gene>
    <name evidence="5" type="ORF">A0U93_07160</name>
</gene>
<evidence type="ECO:0000259" key="4">
    <source>
        <dbReference type="Pfam" id="PF08125"/>
    </source>
</evidence>
<dbReference type="InterPro" id="IPR013131">
    <property type="entry name" value="Mannitol_DH_N"/>
</dbReference>
<dbReference type="GO" id="GO:0019594">
    <property type="term" value="P:mannitol metabolic process"/>
    <property type="evidence" value="ECO:0007669"/>
    <property type="project" value="InterPro"/>
</dbReference>
<dbReference type="PROSITE" id="PS00974">
    <property type="entry name" value="MANNITOL_DHGENASE"/>
    <property type="match status" value="1"/>
</dbReference>
<dbReference type="InterPro" id="IPR013328">
    <property type="entry name" value="6PGD_dom2"/>
</dbReference>